<evidence type="ECO:0000256" key="8">
    <source>
        <dbReference type="NCBIfam" id="TIGR00212"/>
    </source>
</evidence>
<keyword evidence="11" id="KW-1185">Reference proteome</keyword>
<comment type="cofactor">
    <cofactor evidence="1">
        <name>dipyrromethane</name>
        <dbReference type="ChEBI" id="CHEBI:60342"/>
    </cofactor>
</comment>
<dbReference type="InterPro" id="IPR036803">
    <property type="entry name" value="Porphobilinogen_deaminase_C_sf"/>
</dbReference>
<dbReference type="PANTHER" id="PTHR11557:SF0">
    <property type="entry name" value="PORPHOBILINOGEN DEAMINASE"/>
    <property type="match status" value="1"/>
</dbReference>
<comment type="function">
    <text evidence="2">Tetrapolymerization of the monopyrrole PBG into the hydroxymethylbilane pre-uroporphyrinogen in several discrete steps.</text>
</comment>
<dbReference type="RefSeq" id="WP_009165686.1">
    <property type="nucleotide sequence ID" value="NZ_ADFP01000115.1"/>
</dbReference>
<gene>
    <name evidence="10" type="primary">hemC</name>
    <name evidence="10" type="ORF">HMPREF7215_2381</name>
</gene>
<proteinExistence type="inferred from homology"/>
<comment type="similarity">
    <text evidence="3">Belongs to the HMBS family.</text>
</comment>
<protein>
    <recommendedName>
        <fullName evidence="4 8">Hydroxymethylbilane synthase</fullName>
        <ecNumber evidence="4 8">2.5.1.61</ecNumber>
    </recommendedName>
</protein>
<evidence type="ECO:0000256" key="6">
    <source>
        <dbReference type="ARBA" id="ARBA00023244"/>
    </source>
</evidence>
<accession>A0ABM9ZST3</accession>
<comment type="caution">
    <text evidence="10">The sequence shown here is derived from an EMBL/GenBank/DDBJ whole genome shotgun (WGS) entry which is preliminary data.</text>
</comment>
<dbReference type="InterPro" id="IPR022417">
    <property type="entry name" value="Porphobilin_deaminase_N"/>
</dbReference>
<dbReference type="PRINTS" id="PR00151">
    <property type="entry name" value="PORPHBDMNASE"/>
</dbReference>
<dbReference type="NCBIfam" id="TIGR00212">
    <property type="entry name" value="hemC"/>
    <property type="match status" value="1"/>
</dbReference>
<dbReference type="InterPro" id="IPR000860">
    <property type="entry name" value="HemC"/>
</dbReference>
<evidence type="ECO:0000313" key="10">
    <source>
        <dbReference type="EMBL" id="EFB89875.1"/>
    </source>
</evidence>
<comment type="catalytic activity">
    <reaction evidence="7">
        <text>4 porphobilinogen + H2O = hydroxymethylbilane + 4 NH4(+)</text>
        <dbReference type="Rhea" id="RHEA:13185"/>
        <dbReference type="ChEBI" id="CHEBI:15377"/>
        <dbReference type="ChEBI" id="CHEBI:28938"/>
        <dbReference type="ChEBI" id="CHEBI:57845"/>
        <dbReference type="ChEBI" id="CHEBI:58126"/>
        <dbReference type="EC" id="2.5.1.61"/>
    </reaction>
</comment>
<dbReference type="EMBL" id="ADFP01000115">
    <property type="protein sequence ID" value="EFB89875.1"/>
    <property type="molecule type" value="Genomic_DNA"/>
</dbReference>
<evidence type="ECO:0000256" key="7">
    <source>
        <dbReference type="ARBA" id="ARBA00048169"/>
    </source>
</evidence>
<evidence type="ECO:0000256" key="5">
    <source>
        <dbReference type="ARBA" id="ARBA00022679"/>
    </source>
</evidence>
<evidence type="ECO:0000256" key="1">
    <source>
        <dbReference type="ARBA" id="ARBA00001916"/>
    </source>
</evidence>
<evidence type="ECO:0000259" key="9">
    <source>
        <dbReference type="Pfam" id="PF01379"/>
    </source>
</evidence>
<dbReference type="Gene3D" id="3.40.190.10">
    <property type="entry name" value="Periplasmic binding protein-like II"/>
    <property type="match status" value="2"/>
</dbReference>
<dbReference type="PANTHER" id="PTHR11557">
    <property type="entry name" value="PORPHOBILINOGEN DEAMINASE"/>
    <property type="match status" value="1"/>
</dbReference>
<evidence type="ECO:0000256" key="4">
    <source>
        <dbReference type="ARBA" id="ARBA00012655"/>
    </source>
</evidence>
<name>A0ABM9ZST3_9BACT</name>
<keyword evidence="6" id="KW-0627">Porphyrin biosynthesis</keyword>
<sequence>MKTLRFGSRTSDLALAQTRLVMDAVGRAHPEYRLELVPIATRGDVDMKPFSEASDTFGIKGLFTRELEEALLDGSIDVAVHSLKDLPAVQDERLPLLACFRRGDPRDVLALPAGAEAMNGALIGCSSARRRLQALDLFEGAEVRPVRGNVGTRLRKLDEGQFSALILAAAGLERLGLRARVSRYFSLDEIVPAPGQGILACQGRAGDKNEDWLDAIFDPDATDCARAERAFSAALGGGCASPVGA</sequence>
<organism evidence="10 11">
    <name type="scientific">Pyramidobacter piscolens W5455</name>
    <dbReference type="NCBI Taxonomy" id="352165"/>
    <lineage>
        <taxon>Bacteria</taxon>
        <taxon>Thermotogati</taxon>
        <taxon>Synergistota</taxon>
        <taxon>Synergistia</taxon>
        <taxon>Synergistales</taxon>
        <taxon>Dethiosulfovibrionaceae</taxon>
        <taxon>Pyramidobacter</taxon>
    </lineage>
</organism>
<dbReference type="PROSITE" id="PS00533">
    <property type="entry name" value="PORPHOBILINOGEN_DEAM"/>
    <property type="match status" value="1"/>
</dbReference>
<dbReference type="InterPro" id="IPR022419">
    <property type="entry name" value="Porphobilin_deaminase_cofac_BS"/>
</dbReference>
<evidence type="ECO:0000256" key="3">
    <source>
        <dbReference type="ARBA" id="ARBA00005638"/>
    </source>
</evidence>
<dbReference type="SUPFAM" id="SSF54782">
    <property type="entry name" value="Porphobilinogen deaminase (hydroxymethylbilane synthase), C-terminal domain"/>
    <property type="match status" value="1"/>
</dbReference>
<dbReference type="EC" id="2.5.1.61" evidence="4 8"/>
<evidence type="ECO:0000256" key="2">
    <source>
        <dbReference type="ARBA" id="ARBA00002869"/>
    </source>
</evidence>
<feature type="non-terminal residue" evidence="10">
    <location>
        <position position="245"/>
    </location>
</feature>
<dbReference type="GO" id="GO:0004418">
    <property type="term" value="F:hydroxymethylbilane synthase activity"/>
    <property type="evidence" value="ECO:0007669"/>
    <property type="project" value="UniProtKB-EC"/>
</dbReference>
<feature type="domain" description="Porphobilinogen deaminase N-terminal" evidence="9">
    <location>
        <begin position="4"/>
        <end position="209"/>
    </location>
</feature>
<reference evidence="10 11" key="1">
    <citation type="submission" date="2009-12" db="EMBL/GenBank/DDBJ databases">
        <authorList>
            <person name="Shrivastava S."/>
            <person name="Madupu R."/>
            <person name="Durkin A.S."/>
            <person name="Torralba M."/>
            <person name="Methe B."/>
            <person name="Sutton G.G."/>
            <person name="Strausberg R.L."/>
            <person name="Nelson K.E."/>
        </authorList>
    </citation>
    <scope>NUCLEOTIDE SEQUENCE [LARGE SCALE GENOMIC DNA]</scope>
    <source>
        <strain evidence="10 11">W5455</strain>
    </source>
</reference>
<keyword evidence="5 10" id="KW-0808">Transferase</keyword>
<evidence type="ECO:0000313" key="11">
    <source>
        <dbReference type="Proteomes" id="UP000006462"/>
    </source>
</evidence>
<dbReference type="Pfam" id="PF01379">
    <property type="entry name" value="Porphobil_deam"/>
    <property type="match status" value="1"/>
</dbReference>
<dbReference type="SUPFAM" id="SSF53850">
    <property type="entry name" value="Periplasmic binding protein-like II"/>
    <property type="match status" value="1"/>
</dbReference>
<dbReference type="Proteomes" id="UP000006462">
    <property type="component" value="Unassembled WGS sequence"/>
</dbReference>